<dbReference type="Proteomes" id="UP000070186">
    <property type="component" value="Unassembled WGS sequence"/>
</dbReference>
<protein>
    <recommendedName>
        <fullName evidence="4">Carbon storage regulator</fullName>
    </recommendedName>
</protein>
<evidence type="ECO:0008006" key="4">
    <source>
        <dbReference type="Google" id="ProtNLM"/>
    </source>
</evidence>
<organism evidence="2 3">
    <name type="scientific">Dechloromonas denitrificans</name>
    <dbReference type="NCBI Taxonomy" id="281362"/>
    <lineage>
        <taxon>Bacteria</taxon>
        <taxon>Pseudomonadati</taxon>
        <taxon>Pseudomonadota</taxon>
        <taxon>Betaproteobacteria</taxon>
        <taxon>Rhodocyclales</taxon>
        <taxon>Azonexaceae</taxon>
        <taxon>Dechloromonas</taxon>
    </lineage>
</organism>
<gene>
    <name evidence="2" type="ORF">AT959_00380</name>
</gene>
<evidence type="ECO:0000313" key="2">
    <source>
        <dbReference type="EMBL" id="KXB32693.1"/>
    </source>
</evidence>
<name>A0A133XP31_9RHOO</name>
<evidence type="ECO:0000256" key="1">
    <source>
        <dbReference type="SAM" id="SignalP"/>
    </source>
</evidence>
<keyword evidence="3" id="KW-1185">Reference proteome</keyword>
<dbReference type="EMBL" id="LODL01000002">
    <property type="protein sequence ID" value="KXB32693.1"/>
    <property type="molecule type" value="Genomic_DNA"/>
</dbReference>
<accession>A0A133XP31</accession>
<comment type="caution">
    <text evidence="2">The sequence shown here is derived from an EMBL/GenBank/DDBJ whole genome shotgun (WGS) entry which is preliminary data.</text>
</comment>
<sequence length="126" mass="12944">MTNINYWRLMAGLLLVCFASGSAHAEVPTDGSMVVTPAPPAGIVELGGDAINGEQLASLRGGAEQVNSENALEGLVRDNQAYNLKTGSNLVSDGSFAGSSGLATVIQNSGNNVLIQNSTIVNVQIK</sequence>
<reference evidence="2 3" key="1">
    <citation type="submission" date="2015-12" db="EMBL/GenBank/DDBJ databases">
        <title>Nitrous oxide reduction kinetics distinguish bacteria harboring typical versus atypical NosZ.</title>
        <authorList>
            <person name="Yoon S."/>
            <person name="Nissen S."/>
            <person name="Park D."/>
            <person name="Sanford R.A."/>
            <person name="Loeffler F.E."/>
        </authorList>
    </citation>
    <scope>NUCLEOTIDE SEQUENCE [LARGE SCALE GENOMIC DNA]</scope>
    <source>
        <strain evidence="2 3">ATCC BAA-841</strain>
    </source>
</reference>
<feature type="chain" id="PRO_5007459644" description="Carbon storage regulator" evidence="1">
    <location>
        <begin position="26"/>
        <end position="126"/>
    </location>
</feature>
<dbReference type="STRING" id="281362.AT959_00380"/>
<feature type="signal peptide" evidence="1">
    <location>
        <begin position="1"/>
        <end position="25"/>
    </location>
</feature>
<proteinExistence type="predicted"/>
<dbReference type="RefSeq" id="WP_066879239.1">
    <property type="nucleotide sequence ID" value="NZ_LODL01000002.1"/>
</dbReference>
<keyword evidence="1" id="KW-0732">Signal</keyword>
<dbReference type="AlphaFoldDB" id="A0A133XP31"/>
<evidence type="ECO:0000313" key="3">
    <source>
        <dbReference type="Proteomes" id="UP000070186"/>
    </source>
</evidence>